<name>A0A167JDE3_CALVF</name>
<dbReference type="SUPFAM" id="SSF51905">
    <property type="entry name" value="FAD/NAD(P)-binding domain"/>
    <property type="match status" value="1"/>
</dbReference>
<dbReference type="InterPro" id="IPR036188">
    <property type="entry name" value="FAD/NAD-bd_sf"/>
</dbReference>
<evidence type="ECO:0000256" key="3">
    <source>
        <dbReference type="ARBA" id="ARBA00022827"/>
    </source>
</evidence>
<organism evidence="7 8">
    <name type="scientific">Calocera viscosa (strain TUFC12733)</name>
    <dbReference type="NCBI Taxonomy" id="1330018"/>
    <lineage>
        <taxon>Eukaryota</taxon>
        <taxon>Fungi</taxon>
        <taxon>Dikarya</taxon>
        <taxon>Basidiomycota</taxon>
        <taxon>Agaricomycotina</taxon>
        <taxon>Dacrymycetes</taxon>
        <taxon>Dacrymycetales</taxon>
        <taxon>Dacrymycetaceae</taxon>
        <taxon>Calocera</taxon>
    </lineage>
</organism>
<dbReference type="AlphaFoldDB" id="A0A167JDE3"/>
<dbReference type="PANTHER" id="PTHR13789:SF309">
    <property type="entry name" value="PUTATIVE (AFU_ORTHOLOGUE AFUA_6G14510)-RELATED"/>
    <property type="match status" value="1"/>
</dbReference>
<keyword evidence="8" id="KW-1185">Reference proteome</keyword>
<feature type="domain" description="FAD-binding" evidence="6">
    <location>
        <begin position="291"/>
        <end position="362"/>
    </location>
</feature>
<dbReference type="InterPro" id="IPR002938">
    <property type="entry name" value="FAD-bd"/>
</dbReference>
<dbReference type="Gene3D" id="3.50.50.60">
    <property type="entry name" value="FAD/NAD(P)-binding domain"/>
    <property type="match status" value="1"/>
</dbReference>
<evidence type="ECO:0000256" key="2">
    <source>
        <dbReference type="ARBA" id="ARBA00022630"/>
    </source>
</evidence>
<dbReference type="InterPro" id="IPR050493">
    <property type="entry name" value="FAD-dep_Monooxygenase_BioMet"/>
</dbReference>
<comment type="similarity">
    <text evidence="1">Belongs to the paxM FAD-dependent monooxygenase family.</text>
</comment>
<evidence type="ECO:0000256" key="5">
    <source>
        <dbReference type="ARBA" id="ARBA00023033"/>
    </source>
</evidence>
<dbReference type="STRING" id="1330018.A0A167JDE3"/>
<evidence type="ECO:0000256" key="1">
    <source>
        <dbReference type="ARBA" id="ARBA00007992"/>
    </source>
</evidence>
<protein>
    <submittedName>
        <fullName evidence="7">FAD/NAD-P-binding domain-containing protein</fullName>
    </submittedName>
</protein>
<accession>A0A167JDE3</accession>
<dbReference type="GO" id="GO:0071949">
    <property type="term" value="F:FAD binding"/>
    <property type="evidence" value="ECO:0007669"/>
    <property type="project" value="InterPro"/>
</dbReference>
<dbReference type="GO" id="GO:0004497">
    <property type="term" value="F:monooxygenase activity"/>
    <property type="evidence" value="ECO:0007669"/>
    <property type="project" value="UniProtKB-KW"/>
</dbReference>
<feature type="domain" description="FAD-binding" evidence="6">
    <location>
        <begin position="8"/>
        <end position="173"/>
    </location>
</feature>
<keyword evidence="4" id="KW-0560">Oxidoreductase</keyword>
<evidence type="ECO:0000313" key="7">
    <source>
        <dbReference type="EMBL" id="KZO93482.1"/>
    </source>
</evidence>
<reference evidence="7 8" key="1">
    <citation type="journal article" date="2016" name="Mol. Biol. Evol.">
        <title>Comparative Genomics of Early-Diverging Mushroom-Forming Fungi Provides Insights into the Origins of Lignocellulose Decay Capabilities.</title>
        <authorList>
            <person name="Nagy L.G."/>
            <person name="Riley R."/>
            <person name="Tritt A."/>
            <person name="Adam C."/>
            <person name="Daum C."/>
            <person name="Floudas D."/>
            <person name="Sun H."/>
            <person name="Yadav J.S."/>
            <person name="Pangilinan J."/>
            <person name="Larsson K.H."/>
            <person name="Matsuura K."/>
            <person name="Barry K."/>
            <person name="Labutti K."/>
            <person name="Kuo R."/>
            <person name="Ohm R.A."/>
            <person name="Bhattacharya S.S."/>
            <person name="Shirouzu T."/>
            <person name="Yoshinaga Y."/>
            <person name="Martin F.M."/>
            <person name="Grigoriev I.V."/>
            <person name="Hibbett D.S."/>
        </authorList>
    </citation>
    <scope>NUCLEOTIDE SEQUENCE [LARGE SCALE GENOMIC DNA]</scope>
    <source>
        <strain evidence="7 8">TUFC12733</strain>
    </source>
</reference>
<evidence type="ECO:0000256" key="4">
    <source>
        <dbReference type="ARBA" id="ARBA00023002"/>
    </source>
</evidence>
<dbReference type="PRINTS" id="PR00420">
    <property type="entry name" value="RNGMNOXGNASE"/>
</dbReference>
<dbReference type="Pfam" id="PF01494">
    <property type="entry name" value="FAD_binding_3"/>
    <property type="match status" value="2"/>
</dbReference>
<evidence type="ECO:0000313" key="8">
    <source>
        <dbReference type="Proteomes" id="UP000076738"/>
    </source>
</evidence>
<proteinExistence type="inferred from homology"/>
<keyword evidence="5" id="KW-0503">Monooxygenase</keyword>
<dbReference type="EMBL" id="KV417301">
    <property type="protein sequence ID" value="KZO93482.1"/>
    <property type="molecule type" value="Genomic_DNA"/>
</dbReference>
<dbReference type="Proteomes" id="UP000076738">
    <property type="component" value="Unassembled WGS sequence"/>
</dbReference>
<gene>
    <name evidence="7" type="ORF">CALVIDRAFT_539932</name>
</gene>
<dbReference type="OrthoDB" id="47494at2759"/>
<dbReference type="PANTHER" id="PTHR13789">
    <property type="entry name" value="MONOOXYGENASE"/>
    <property type="match status" value="1"/>
</dbReference>
<keyword evidence="2" id="KW-0285">Flavoprotein</keyword>
<keyword evidence="3" id="KW-0274">FAD</keyword>
<evidence type="ECO:0000259" key="6">
    <source>
        <dbReference type="Pfam" id="PF01494"/>
    </source>
</evidence>
<sequence length="411" mass="45083">MANSQKKKVLIIGAGIAGPLLALVLQHKGFEPVIYERHKESAPGGLAMQLSGQSLKVLNLLGLAEGALALALPLEHARHLSELTGRVFVDAPAGARIRYATGWPLCTVIRATYEAYLLDAVKQRGIELHWGKKFVGLREEGEKAIAQFGDGSDAEGDLMVGCDGIHSTVRDVLFGKTPAEFVGLVGFGGFTPYTEKLRPSPPITVQQVWGDGCYFLCMPLRQERYMWAVNLPEEEAGTLEDWRTFKPATDDKVGETLKGLPCYDWGGGVGDVIKGTTELIKFGLYLRPIAPVWHKGRAVLLGDAAHPTTPFLGQGANQSTEDVYHLVRCLLQHAPLTAQNLDKAFTEYAAVRMDRVRRTIEQTKAEGELRRTSGREKCLEREEVLARGMGTDTWKIILEMVSGPFTGESEI</sequence>